<reference evidence="1 2" key="1">
    <citation type="submission" date="2012-01" db="EMBL/GenBank/DDBJ databases">
        <title>Improved High-Quality Draft sequence of Metallosphaera yellowstonensis MK1.</title>
        <authorList>
            <consortium name="US DOE Joint Genome Institute"/>
            <person name="Lucas S."/>
            <person name="Han J."/>
            <person name="Cheng J.-F."/>
            <person name="Goodwin L."/>
            <person name="Pitluck S."/>
            <person name="Peters L."/>
            <person name="Teshima H."/>
            <person name="Detter J.C."/>
            <person name="Han C."/>
            <person name="Tapia R."/>
            <person name="Land M."/>
            <person name="Hauser L."/>
            <person name="Kyrpides N."/>
            <person name="Kozubal M."/>
            <person name="Macur R.E."/>
            <person name="Jay Z."/>
            <person name="Inskeep W."/>
            <person name="Woyke T."/>
        </authorList>
    </citation>
    <scope>NUCLEOTIDE SEQUENCE [LARGE SCALE GENOMIC DNA]</scope>
    <source>
        <strain evidence="1 2">MK1</strain>
    </source>
</reference>
<dbReference type="OrthoDB" id="42230at2157"/>
<evidence type="ECO:0000313" key="2">
    <source>
        <dbReference type="Proteomes" id="UP000003980"/>
    </source>
</evidence>
<dbReference type="Proteomes" id="UP000003980">
    <property type="component" value="Unassembled WGS sequence"/>
</dbReference>
<gene>
    <name evidence="1" type="ORF">MetMK1DRAFT_00004190</name>
</gene>
<dbReference type="RefSeq" id="WP_009070168.1">
    <property type="nucleotide sequence ID" value="NZ_JH597761.1"/>
</dbReference>
<protein>
    <submittedName>
        <fullName evidence="1">Uncharacterized protein</fullName>
    </submittedName>
</protein>
<name>H2C0W8_9CREN</name>
<keyword evidence="2" id="KW-1185">Reference proteome</keyword>
<dbReference type="AlphaFoldDB" id="H2C0W8"/>
<proteinExistence type="predicted"/>
<accession>H2C0W8</accession>
<sequence length="88" mass="10181">MEAKKVDSKGRIYLGSDFAGKKMYVVRIFDGLFITNNENVAKEVEKSKENFLKEGIEKLFEFLGEPSTEEVKEAVERLRKRKFSSIQT</sequence>
<dbReference type="STRING" id="671065.MetMK1DRAFT_00004190"/>
<evidence type="ECO:0000313" key="1">
    <source>
        <dbReference type="EMBL" id="EHP69917.1"/>
    </source>
</evidence>
<organism evidence="1 2">
    <name type="scientific">Metallosphaera yellowstonensis MK1</name>
    <dbReference type="NCBI Taxonomy" id="671065"/>
    <lineage>
        <taxon>Archaea</taxon>
        <taxon>Thermoproteota</taxon>
        <taxon>Thermoprotei</taxon>
        <taxon>Sulfolobales</taxon>
        <taxon>Sulfolobaceae</taxon>
        <taxon>Metallosphaera</taxon>
    </lineage>
</organism>
<dbReference type="EMBL" id="JH597761">
    <property type="protein sequence ID" value="EHP69917.1"/>
    <property type="molecule type" value="Genomic_DNA"/>
</dbReference>
<dbReference type="HOGENOM" id="CLU_2461837_0_0_2"/>